<keyword evidence="2" id="KW-0378">Hydrolase</keyword>
<accession>F6R763</accession>
<reference evidence="8" key="1">
    <citation type="journal article" date="2002" name="Science">
        <title>The draft genome of Ciona intestinalis: insights into chordate and vertebrate origins.</title>
        <authorList>
            <person name="Dehal P."/>
            <person name="Satou Y."/>
            <person name="Campbell R.K."/>
            <person name="Chapman J."/>
            <person name="Degnan B."/>
            <person name="De Tomaso A."/>
            <person name="Davidson B."/>
            <person name="Di Gregorio A."/>
            <person name="Gelpke M."/>
            <person name="Goodstein D.M."/>
            <person name="Harafuji N."/>
            <person name="Hastings K.E."/>
            <person name="Ho I."/>
            <person name="Hotta K."/>
            <person name="Huang W."/>
            <person name="Kawashima T."/>
            <person name="Lemaire P."/>
            <person name="Martinez D."/>
            <person name="Meinertzhagen I.A."/>
            <person name="Necula S."/>
            <person name="Nonaka M."/>
            <person name="Putnam N."/>
            <person name="Rash S."/>
            <person name="Saiga H."/>
            <person name="Satake M."/>
            <person name="Terry A."/>
            <person name="Yamada L."/>
            <person name="Wang H.G."/>
            <person name="Awazu S."/>
            <person name="Azumi K."/>
            <person name="Boore J."/>
            <person name="Branno M."/>
            <person name="Chin-Bow S."/>
            <person name="DeSantis R."/>
            <person name="Doyle S."/>
            <person name="Francino P."/>
            <person name="Keys D.N."/>
            <person name="Haga S."/>
            <person name="Hayashi H."/>
            <person name="Hino K."/>
            <person name="Imai K.S."/>
            <person name="Inaba K."/>
            <person name="Kano S."/>
            <person name="Kobayashi K."/>
            <person name="Kobayashi M."/>
            <person name="Lee B.I."/>
            <person name="Makabe K.W."/>
            <person name="Manohar C."/>
            <person name="Matassi G."/>
            <person name="Medina M."/>
            <person name="Mochizuki Y."/>
            <person name="Mount S."/>
            <person name="Morishita T."/>
            <person name="Miura S."/>
            <person name="Nakayama A."/>
            <person name="Nishizaka S."/>
            <person name="Nomoto H."/>
            <person name="Ohta F."/>
            <person name="Oishi K."/>
            <person name="Rigoutsos I."/>
            <person name="Sano M."/>
            <person name="Sasaki A."/>
            <person name="Sasakura Y."/>
            <person name="Shoguchi E."/>
            <person name="Shin-i T."/>
            <person name="Spagnuolo A."/>
            <person name="Stainier D."/>
            <person name="Suzuki M.M."/>
            <person name="Tassy O."/>
            <person name="Takatori N."/>
            <person name="Tokuoka M."/>
            <person name="Yagi K."/>
            <person name="Yoshizaki F."/>
            <person name="Wada S."/>
            <person name="Zhang C."/>
            <person name="Hyatt P.D."/>
            <person name="Larimer F."/>
            <person name="Detter C."/>
            <person name="Doggett N."/>
            <person name="Glavina T."/>
            <person name="Hawkins T."/>
            <person name="Richardson P."/>
            <person name="Lucas S."/>
            <person name="Kohara Y."/>
            <person name="Levine M."/>
            <person name="Satoh N."/>
            <person name="Rokhsar D.S."/>
        </authorList>
    </citation>
    <scope>NUCLEOTIDE SEQUENCE [LARGE SCALE GENOMIC DNA]</scope>
</reference>
<sequence length="611" mass="70383">QNIYSWLIQQKNVKQTEYKILVNEISADLHHFWESTGLCPPRPHQNASDFLLSEDMKQNLLLISSVPHHGIKRVRVHWLLDLIKFQKQNYCFDRLDNFVKLMRYNELYFGFELMGNPGNKFTDFDNMTQVLEWQDLVTMLAKRYISMFGVNFVKPWLFETWNEPDHKDFDVVKMSVTGFLKYYDACSEGIKKASQLLSFGGPGASCRGEKFSKRCWALFEHCTNGTNYITGKKGSRLDFISFHKKGHNDSTSILSAELETINRIYSEYKTLTKTPIINDEADPLVGWNKPLHWRADVTYAALVTKVISEHQHQIIANKSRSDINYHLLSNDNAFLSYAPHFFTQRTLNARFQVNNTDPKYVFLVKKPVLIVMGLLSKLGNVQLKQVIKYNQQQSRIGGISSVCMDCRTTEISTVIYNSENVEVTEKITKVNIEYSTAENTPLKPFKTIDNVLTNPYKVWQAVGSPSFPTPALFTKLQIASESHCTEPEPFTTTRFNLDLRLPSVVLHQICWKPTQQLHNPSELHLHKVSNNIVLLKWSDSKITTKCIMTYNVEFARDGRNFQTVNTFKVLFNSFAHIACSDGCVSNTVYGSYRVQALDFWGRPGQYSKVMK</sequence>
<feature type="domain" description="Glycosyl hydrolases family 39 N-terminal catalytic" evidence="5">
    <location>
        <begin position="22"/>
        <end position="492"/>
    </location>
</feature>
<evidence type="ECO:0000259" key="6">
    <source>
        <dbReference type="Pfam" id="PF21200"/>
    </source>
</evidence>
<dbReference type="Gene3D" id="3.20.20.80">
    <property type="entry name" value="Glycosidases"/>
    <property type="match status" value="1"/>
</dbReference>
<reference evidence="7" key="3">
    <citation type="submission" date="2025-08" db="UniProtKB">
        <authorList>
            <consortium name="Ensembl"/>
        </authorList>
    </citation>
    <scope>IDENTIFICATION</scope>
</reference>
<dbReference type="InterPro" id="IPR049165">
    <property type="entry name" value="GH39_as"/>
</dbReference>
<dbReference type="GO" id="GO:0003940">
    <property type="term" value="F:L-iduronidase activity"/>
    <property type="evidence" value="ECO:0000318"/>
    <property type="project" value="GO_Central"/>
</dbReference>
<dbReference type="SUPFAM" id="SSF51445">
    <property type="entry name" value="(Trans)glycosidases"/>
    <property type="match status" value="1"/>
</dbReference>
<keyword evidence="8" id="KW-1185">Reference proteome</keyword>
<reference evidence="7" key="4">
    <citation type="submission" date="2025-09" db="UniProtKB">
        <authorList>
            <consortium name="Ensembl"/>
        </authorList>
    </citation>
    <scope>IDENTIFICATION</scope>
</reference>
<dbReference type="InterPro" id="IPR049167">
    <property type="entry name" value="GH39_C"/>
</dbReference>
<dbReference type="Gene3D" id="2.60.40.10">
    <property type="entry name" value="Immunoglobulins"/>
    <property type="match status" value="1"/>
</dbReference>
<feature type="domain" description="Alpha-L-iduronidase C-terminal" evidence="6">
    <location>
        <begin position="523"/>
        <end position="609"/>
    </location>
</feature>
<dbReference type="PANTHER" id="PTHR12631:SF8">
    <property type="entry name" value="ALPHA-L-IDURONIDASE"/>
    <property type="match status" value="1"/>
</dbReference>
<dbReference type="InterPro" id="IPR013783">
    <property type="entry name" value="Ig-like_fold"/>
</dbReference>
<dbReference type="GO" id="GO:0005975">
    <property type="term" value="P:carbohydrate metabolic process"/>
    <property type="evidence" value="ECO:0007669"/>
    <property type="project" value="InterPro"/>
</dbReference>
<dbReference type="Ensembl" id="ENSCINT00000018348.3">
    <property type="protein sequence ID" value="ENSCINP00000018348.3"/>
    <property type="gene ID" value="ENSCING00000009039.3"/>
</dbReference>
<dbReference type="AlphaFoldDB" id="F6R763"/>
<dbReference type="PROSITE" id="PS01027">
    <property type="entry name" value="GLYCOSYL_HYDROL_F39"/>
    <property type="match status" value="1"/>
</dbReference>
<dbReference type="InterPro" id="IPR000514">
    <property type="entry name" value="Glyco_hydro_39"/>
</dbReference>
<dbReference type="HOGENOM" id="CLU_028716_0_0_1"/>
<dbReference type="Pfam" id="PF01229">
    <property type="entry name" value="Glyco_hydro_39"/>
    <property type="match status" value="1"/>
</dbReference>
<evidence type="ECO:0000313" key="8">
    <source>
        <dbReference type="Proteomes" id="UP000008144"/>
    </source>
</evidence>
<evidence type="ECO:0000256" key="1">
    <source>
        <dbReference type="ARBA" id="ARBA00008875"/>
    </source>
</evidence>
<dbReference type="EMBL" id="EAAA01001773">
    <property type="status" value="NOT_ANNOTATED_CDS"/>
    <property type="molecule type" value="Genomic_DNA"/>
</dbReference>
<proteinExistence type="inferred from homology"/>
<name>F6R763_CIOIN</name>
<evidence type="ECO:0000313" key="7">
    <source>
        <dbReference type="Ensembl" id="ENSCINP00000018348.3"/>
    </source>
</evidence>
<dbReference type="Proteomes" id="UP000008144">
    <property type="component" value="Chromosome 3"/>
</dbReference>
<dbReference type="OMA" id="RYETWNE"/>
<dbReference type="PANTHER" id="PTHR12631">
    <property type="entry name" value="ALPHA-L-IDURONIDASE"/>
    <property type="match status" value="1"/>
</dbReference>
<comment type="similarity">
    <text evidence="1">Belongs to the glycosyl hydrolase 39 family.</text>
</comment>
<evidence type="ECO:0000256" key="2">
    <source>
        <dbReference type="ARBA" id="ARBA00022801"/>
    </source>
</evidence>
<feature type="active site" description="Proton donor" evidence="4">
    <location>
        <position position="163"/>
    </location>
</feature>
<dbReference type="SUPFAM" id="SSF51011">
    <property type="entry name" value="Glycosyl hydrolase domain"/>
    <property type="match status" value="1"/>
</dbReference>
<evidence type="ECO:0000259" key="5">
    <source>
        <dbReference type="Pfam" id="PF01229"/>
    </source>
</evidence>
<evidence type="ECO:0008006" key="9">
    <source>
        <dbReference type="Google" id="ProtNLM"/>
    </source>
</evidence>
<reference evidence="7" key="2">
    <citation type="journal article" date="2008" name="Genome Biol.">
        <title>Improved genome assembly and evidence-based global gene model set for the chordate Ciona intestinalis: new insight into intron and operon populations.</title>
        <authorList>
            <person name="Satou Y."/>
            <person name="Mineta K."/>
            <person name="Ogasawara M."/>
            <person name="Sasakura Y."/>
            <person name="Shoguchi E."/>
            <person name="Ueno K."/>
            <person name="Yamada L."/>
            <person name="Matsumoto J."/>
            <person name="Wasserscheid J."/>
            <person name="Dewar K."/>
            <person name="Wiley G.B."/>
            <person name="Macmil S.L."/>
            <person name="Roe B.A."/>
            <person name="Zeller R.W."/>
            <person name="Hastings K.E."/>
            <person name="Lemaire P."/>
            <person name="Lindquist E."/>
            <person name="Endo T."/>
            <person name="Hotta K."/>
            <person name="Inaba K."/>
        </authorList>
    </citation>
    <scope>NUCLEOTIDE SEQUENCE [LARGE SCALE GENOMIC DNA]</scope>
    <source>
        <strain evidence="7">wild type</strain>
    </source>
</reference>
<organism evidence="7 8">
    <name type="scientific">Ciona intestinalis</name>
    <name type="common">Transparent sea squirt</name>
    <name type="synonym">Ascidia intestinalis</name>
    <dbReference type="NCBI Taxonomy" id="7719"/>
    <lineage>
        <taxon>Eukaryota</taxon>
        <taxon>Metazoa</taxon>
        <taxon>Chordata</taxon>
        <taxon>Tunicata</taxon>
        <taxon>Ascidiacea</taxon>
        <taxon>Phlebobranchia</taxon>
        <taxon>Cionidae</taxon>
        <taxon>Ciona</taxon>
    </lineage>
</organism>
<protein>
    <recommendedName>
        <fullName evidence="9">Alpha-L-iduronidase</fullName>
    </recommendedName>
</protein>
<dbReference type="STRING" id="7719.ENSCINP00000018348"/>
<dbReference type="PRINTS" id="PR00745">
    <property type="entry name" value="GLHYDRLASE39"/>
</dbReference>
<evidence type="ECO:0000256" key="3">
    <source>
        <dbReference type="ARBA" id="ARBA00023295"/>
    </source>
</evidence>
<dbReference type="Gene3D" id="2.60.40.1500">
    <property type="entry name" value="Glycosyl hydrolase domain, family 39"/>
    <property type="match status" value="1"/>
</dbReference>
<dbReference type="InterPro" id="IPR017853">
    <property type="entry name" value="GH"/>
</dbReference>
<dbReference type="InterPro" id="IPR051923">
    <property type="entry name" value="Glycosyl_Hydrolase_39"/>
</dbReference>
<dbReference type="InParanoid" id="F6R763"/>
<dbReference type="InterPro" id="IPR049166">
    <property type="entry name" value="GH39_cat"/>
</dbReference>
<dbReference type="Pfam" id="PF21200">
    <property type="entry name" value="Glyco_hydro_39_C"/>
    <property type="match status" value="1"/>
</dbReference>
<dbReference type="GeneTree" id="ENSGT00390000015494"/>
<evidence type="ECO:0000256" key="4">
    <source>
        <dbReference type="PIRSR" id="PIRSR600514-1"/>
    </source>
</evidence>
<keyword evidence="3" id="KW-0326">Glycosidase</keyword>